<comment type="caution">
    <text evidence="2">The sequence shown here is derived from an EMBL/GenBank/DDBJ whole genome shotgun (WGS) entry which is preliminary data.</text>
</comment>
<dbReference type="RefSeq" id="WP_147169755.1">
    <property type="nucleotide sequence ID" value="NZ_VOOR01000148.1"/>
</dbReference>
<dbReference type="NCBIfam" id="NF033545">
    <property type="entry name" value="transpos_IS630"/>
    <property type="match status" value="1"/>
</dbReference>
<gene>
    <name evidence="2" type="ORF">FRY97_21885</name>
</gene>
<proteinExistence type="predicted"/>
<name>A0A5C6RG48_9BACT</name>
<dbReference type="Pfam" id="PF13358">
    <property type="entry name" value="DDE_3"/>
    <property type="match status" value="1"/>
</dbReference>
<sequence length="228" mass="26463">MWCIGNLNGQYIARMEAVLDFYNREVEPGVVRLAFDERPCQLLGDIVEPLAMKPGKAKRTDSEYEKKGTCNILLAYNIDAGKRYLEVSKCRKKADFARFWDNLVATEFEQVKRIDVLLDNLNTHEASSFYEHLPVQKADELRRKINFIYTPKKGSWLNVSEIEFAALCKQCLEGRRIGTLEQLDEQAQAWSNSRNAKGIVIKWTFTKGQARKKFKRQYDELLKNKSID</sequence>
<dbReference type="OrthoDB" id="165456at2"/>
<dbReference type="InterPro" id="IPR047655">
    <property type="entry name" value="Transpos_IS630-like"/>
</dbReference>
<organism evidence="2 3">
    <name type="scientific">Phaeodactylibacter luteus</name>
    <dbReference type="NCBI Taxonomy" id="1564516"/>
    <lineage>
        <taxon>Bacteria</taxon>
        <taxon>Pseudomonadati</taxon>
        <taxon>Bacteroidota</taxon>
        <taxon>Saprospiria</taxon>
        <taxon>Saprospirales</taxon>
        <taxon>Haliscomenobacteraceae</taxon>
        <taxon>Phaeodactylibacter</taxon>
    </lineage>
</organism>
<dbReference type="EMBL" id="VOOR01000148">
    <property type="protein sequence ID" value="TXB55839.1"/>
    <property type="molecule type" value="Genomic_DNA"/>
</dbReference>
<keyword evidence="3" id="KW-1185">Reference proteome</keyword>
<dbReference type="InterPro" id="IPR038717">
    <property type="entry name" value="Tc1-like_DDE_dom"/>
</dbReference>
<dbReference type="AlphaFoldDB" id="A0A5C6RG48"/>
<dbReference type="Proteomes" id="UP000321580">
    <property type="component" value="Unassembled WGS sequence"/>
</dbReference>
<protein>
    <submittedName>
        <fullName evidence="2">IS630 family transposase</fullName>
    </submittedName>
</protein>
<reference evidence="2 3" key="1">
    <citation type="submission" date="2019-08" db="EMBL/GenBank/DDBJ databases">
        <title>Genome of Phaeodactylibacter luteus.</title>
        <authorList>
            <person name="Bowman J.P."/>
        </authorList>
    </citation>
    <scope>NUCLEOTIDE SEQUENCE [LARGE SCALE GENOMIC DNA]</scope>
    <source>
        <strain evidence="2 3">KCTC 42180</strain>
    </source>
</reference>
<accession>A0A5C6RG48</accession>
<evidence type="ECO:0000313" key="2">
    <source>
        <dbReference type="EMBL" id="TXB55839.1"/>
    </source>
</evidence>
<feature type="domain" description="Tc1-like transposase DDE" evidence="1">
    <location>
        <begin position="34"/>
        <end position="183"/>
    </location>
</feature>
<evidence type="ECO:0000313" key="3">
    <source>
        <dbReference type="Proteomes" id="UP000321580"/>
    </source>
</evidence>
<evidence type="ECO:0000259" key="1">
    <source>
        <dbReference type="Pfam" id="PF13358"/>
    </source>
</evidence>